<dbReference type="InterPro" id="IPR043504">
    <property type="entry name" value="Peptidase_S1_PA_chymotrypsin"/>
</dbReference>
<dbReference type="Proteomes" id="UP000011543">
    <property type="component" value="Unassembled WGS sequence"/>
</dbReference>
<gene>
    <name evidence="6" type="ORF">C500_18238</name>
</gene>
<evidence type="ECO:0000256" key="4">
    <source>
        <dbReference type="SAM" id="MobiDB-lite"/>
    </source>
</evidence>
<dbReference type="InterPro" id="IPR009003">
    <property type="entry name" value="Peptidase_S1_PA"/>
</dbReference>
<accession>L9UJ50</accession>
<dbReference type="Gene3D" id="2.30.42.10">
    <property type="match status" value="1"/>
</dbReference>
<dbReference type="InterPro" id="IPR001940">
    <property type="entry name" value="Peptidase_S1C"/>
</dbReference>
<feature type="compositionally biased region" description="Gly residues" evidence="4">
    <location>
        <begin position="28"/>
        <end position="38"/>
    </location>
</feature>
<dbReference type="PATRIC" id="fig|547559.17.peg.3591"/>
<dbReference type="RefSeq" id="WP_004217018.1">
    <property type="nucleotide sequence ID" value="NC_013922.1"/>
</dbReference>
<feature type="compositionally biased region" description="Acidic residues" evidence="4">
    <location>
        <begin position="52"/>
        <end position="67"/>
    </location>
</feature>
<keyword evidence="2" id="KW-0645">Protease</keyword>
<dbReference type="PROSITE" id="PS51318">
    <property type="entry name" value="TAT"/>
    <property type="match status" value="1"/>
</dbReference>
<evidence type="ECO:0000313" key="7">
    <source>
        <dbReference type="Proteomes" id="UP000011543"/>
    </source>
</evidence>
<dbReference type="InterPro" id="IPR051201">
    <property type="entry name" value="Chloro_Bact_Ser_Proteases"/>
</dbReference>
<dbReference type="GeneID" id="8823974"/>
<dbReference type="SMART" id="SM00228">
    <property type="entry name" value="PDZ"/>
    <property type="match status" value="1"/>
</dbReference>
<dbReference type="SUPFAM" id="SSF50156">
    <property type="entry name" value="PDZ domain-like"/>
    <property type="match status" value="1"/>
</dbReference>
<dbReference type="PRINTS" id="PR00834">
    <property type="entry name" value="PROTEASES2C"/>
</dbReference>
<dbReference type="SUPFAM" id="SSF50494">
    <property type="entry name" value="Trypsin-like serine proteases"/>
    <property type="match status" value="1"/>
</dbReference>
<evidence type="ECO:0000256" key="1">
    <source>
        <dbReference type="ARBA" id="ARBA00010541"/>
    </source>
</evidence>
<organism evidence="6 7">
    <name type="scientific">Natrialba magadii (strain ATCC 43099 / DSM 3394 / CCM 3739 / CIP 104546 / IAM 13178 / JCM 8861 / NBRC 102185 / NCIMB 2190 / MS3)</name>
    <name type="common">Natronobacterium magadii</name>
    <dbReference type="NCBI Taxonomy" id="547559"/>
    <lineage>
        <taxon>Archaea</taxon>
        <taxon>Methanobacteriati</taxon>
        <taxon>Methanobacteriota</taxon>
        <taxon>Stenosarchaea group</taxon>
        <taxon>Halobacteria</taxon>
        <taxon>Halobacteriales</taxon>
        <taxon>Natrialbaceae</taxon>
        <taxon>Natrialba</taxon>
    </lineage>
</organism>
<dbReference type="InterPro" id="IPR006311">
    <property type="entry name" value="TAT_signal"/>
</dbReference>
<comment type="similarity">
    <text evidence="1">Belongs to the peptidase S1C family.</text>
</comment>
<proteinExistence type="inferred from homology"/>
<name>L9UJ50_NATMM</name>
<comment type="caution">
    <text evidence="6">The sequence shown here is derived from an EMBL/GenBank/DDBJ whole genome shotgun (WGS) entry which is preliminary data.</text>
</comment>
<dbReference type="Pfam" id="PF13180">
    <property type="entry name" value="PDZ_2"/>
    <property type="match status" value="1"/>
</dbReference>
<dbReference type="AlphaFoldDB" id="L9UJ50"/>
<protein>
    <submittedName>
        <fullName evidence="6">Peptidase S1 and S6 chymotrypsin/Hap</fullName>
    </submittedName>
</protein>
<dbReference type="InterPro" id="IPR036034">
    <property type="entry name" value="PDZ_sf"/>
</dbReference>
<evidence type="ECO:0000259" key="5">
    <source>
        <dbReference type="SMART" id="SM00228"/>
    </source>
</evidence>
<dbReference type="Pfam" id="PF13365">
    <property type="entry name" value="Trypsin_2"/>
    <property type="match status" value="1"/>
</dbReference>
<evidence type="ECO:0000313" key="6">
    <source>
        <dbReference type="EMBL" id="ELY24894.1"/>
    </source>
</evidence>
<feature type="domain" description="PDZ" evidence="5">
    <location>
        <begin position="274"/>
        <end position="369"/>
    </location>
</feature>
<dbReference type="InterPro" id="IPR001478">
    <property type="entry name" value="PDZ"/>
</dbReference>
<dbReference type="PANTHER" id="PTHR43343:SF3">
    <property type="entry name" value="PROTEASE DO-LIKE 8, CHLOROPLASTIC"/>
    <property type="match status" value="1"/>
</dbReference>
<dbReference type="GO" id="GO:0004252">
    <property type="term" value="F:serine-type endopeptidase activity"/>
    <property type="evidence" value="ECO:0007669"/>
    <property type="project" value="InterPro"/>
</dbReference>
<feature type="region of interest" description="Disordered" evidence="4">
    <location>
        <begin position="27"/>
        <end position="72"/>
    </location>
</feature>
<evidence type="ECO:0000256" key="2">
    <source>
        <dbReference type="ARBA" id="ARBA00022670"/>
    </source>
</evidence>
<dbReference type="Gene3D" id="2.40.10.10">
    <property type="entry name" value="Trypsin-like serine proteases"/>
    <property type="match status" value="2"/>
</dbReference>
<evidence type="ECO:0000256" key="3">
    <source>
        <dbReference type="ARBA" id="ARBA00022801"/>
    </source>
</evidence>
<dbReference type="EMBL" id="AOHS01000057">
    <property type="protein sequence ID" value="ELY24894.1"/>
    <property type="molecule type" value="Genomic_DNA"/>
</dbReference>
<dbReference type="OrthoDB" id="350578at2157"/>
<reference evidence="6 7" key="1">
    <citation type="journal article" date="2014" name="PLoS Genet.">
        <title>Phylogenetically driven sequencing of extremely halophilic archaea reveals strategies for static and dynamic osmo-response.</title>
        <authorList>
            <person name="Becker E.A."/>
            <person name="Seitzer P.M."/>
            <person name="Tritt A."/>
            <person name="Larsen D."/>
            <person name="Krusor M."/>
            <person name="Yao A.I."/>
            <person name="Wu D."/>
            <person name="Madern D."/>
            <person name="Eisen J.A."/>
            <person name="Darling A.E."/>
            <person name="Facciotti M.T."/>
        </authorList>
    </citation>
    <scope>NUCLEOTIDE SEQUENCE [LARGE SCALE GENOMIC DNA]</scope>
    <source>
        <strain evidence="7">ATCC 43099 / DSM 3394 / CCM 3739 / CIP 104546 / IAM 13178 / JCM 8861 / NBRC 102185 / NCIMB 2190 / MS3</strain>
    </source>
</reference>
<dbReference type="GO" id="GO:0006508">
    <property type="term" value="P:proteolysis"/>
    <property type="evidence" value="ECO:0007669"/>
    <property type="project" value="UniProtKB-KW"/>
</dbReference>
<dbReference type="PANTHER" id="PTHR43343">
    <property type="entry name" value="PEPTIDASE S12"/>
    <property type="match status" value="1"/>
</dbReference>
<keyword evidence="3" id="KW-0378">Hydrolase</keyword>
<sequence length="387" mass="39798">MGRQRQHTLSRRRLLRAGTGIAVAGVGASAGIGTGGARGMQDDGNENAENAENAENDENDENGDDPFDAGGPYANVYDDIIDDVVLVNVLGSDDPFGDPGGIGSGFVVGDHVVTNAHVVGDANDVELQFRDEEWREGEVVGTDSHSDLAAIAVDDRPAITDGLSFAADDPVIGQEVLVLGNPLGLDASLSQGIVSGVDRQLPSPTGFAIPAAIQTDAPVNPGNSGGPLVSLDGDVLGVVFAGAGQTIGFAISAQLADRVIPALIEDGEYEHSYMGIGVSPVGPQIAAANDLEEARGVLVSEVVPDSPADGVLEPIDGETAIDGEPVPTGGDIIVSIGDEEIPNEARLTAVLALETAPDETIDLEVIREGESQQVELTLEERPDVDLP</sequence>